<dbReference type="PROSITE" id="PS51782">
    <property type="entry name" value="LYSM"/>
    <property type="match status" value="1"/>
</dbReference>
<evidence type="ECO:0000256" key="1">
    <source>
        <dbReference type="SAM" id="MobiDB-lite"/>
    </source>
</evidence>
<keyword evidence="2" id="KW-1133">Transmembrane helix</keyword>
<dbReference type="SMART" id="SM00257">
    <property type="entry name" value="LysM"/>
    <property type="match status" value="1"/>
</dbReference>
<feature type="region of interest" description="Disordered" evidence="1">
    <location>
        <begin position="367"/>
        <end position="400"/>
    </location>
</feature>
<feature type="transmembrane region" description="Helical" evidence="2">
    <location>
        <begin position="189"/>
        <end position="213"/>
    </location>
</feature>
<dbReference type="Gene3D" id="3.10.350.10">
    <property type="entry name" value="LysM domain"/>
    <property type="match status" value="1"/>
</dbReference>
<feature type="transmembrane region" description="Helical" evidence="2">
    <location>
        <begin position="163"/>
        <end position="183"/>
    </location>
</feature>
<evidence type="ECO:0000259" key="3">
    <source>
        <dbReference type="PROSITE" id="PS51782"/>
    </source>
</evidence>
<feature type="compositionally biased region" description="Low complexity" evidence="1">
    <location>
        <begin position="367"/>
        <end position="394"/>
    </location>
</feature>
<evidence type="ECO:0000256" key="2">
    <source>
        <dbReference type="SAM" id="Phobius"/>
    </source>
</evidence>
<feature type="region of interest" description="Disordered" evidence="1">
    <location>
        <begin position="635"/>
        <end position="655"/>
    </location>
</feature>
<gene>
    <name evidence="4" type="ORF">GTG28_16585</name>
</gene>
<dbReference type="InterPro" id="IPR018392">
    <property type="entry name" value="LysM"/>
</dbReference>
<keyword evidence="2" id="KW-0472">Membrane</keyword>
<dbReference type="Proteomes" id="UP000478571">
    <property type="component" value="Unassembled WGS sequence"/>
</dbReference>
<accession>A0A6L8LXJ1</accession>
<evidence type="ECO:0000313" key="4">
    <source>
        <dbReference type="EMBL" id="MYM60847.1"/>
    </source>
</evidence>
<comment type="caution">
    <text evidence="4">The sequence shown here is derived from an EMBL/GenBank/DDBJ whole genome shotgun (WGS) entry which is preliminary data.</text>
</comment>
<dbReference type="InterPro" id="IPR036779">
    <property type="entry name" value="LysM_dom_sf"/>
</dbReference>
<dbReference type="RefSeq" id="WP_160931837.1">
    <property type="nucleotide sequence ID" value="NZ_WWEU01000007.1"/>
</dbReference>
<sequence length="655" mass="67334">GQLSAELSTGGNPLAHVSGTIDADLLDDKASATGQQPGSYMVAANDTLARISQKVYGDSRYWYLLADANGLSPNEALTQGKMLVVPNQHTQTFNGAESFKPYNESEVLGNITPEPIAPPPPKKSCNPVAMIIMVAVAVVVTVYTAGAAAAAMSTMAGAAGAGAAGAATIGATGMAALAGGVGAGVSMSFGVAVAASAIGGAMGAAASQLVGMAMGEVDKFSWNQVALGGLASAAAAGVGGYLSGASAGAQGAAQGANAQAQSLTLMQRLGYSAVRSTAAYGTHYLGSKALGEDASFSWTNLAASVAGNMVGNELSLDLGHEMGNQFARGMVQSSVSSALRGESWRENAGRFALDAFGNALGNSISQSMSASSSATQRPISRPSPQGSRPSPQGSADDPTVIVTPLSEQDKPLQWDEENLHFGSANQGVAVDTQQEAQLQALFDDSDRPHVLNLTTIDTTSISVAGLNLLAAEKMAANGWGSYLGGYSSNSLLGGADTPVNLVEKQLGLGKYSAISLTPTMNTKLFADGFSIMGDYTTKLGMGVTTLNMYHKVDQNDYSISDVGKYAVDMTASATTLRNVGYLSRLNPIGVAYSVVDIAIQKFENYTVRYGNSAGENVSGWSALYYSGLDTQKDIGPTPPPSQWHLQGYLNERNNQ</sequence>
<dbReference type="EMBL" id="WWEU01000007">
    <property type="protein sequence ID" value="MYM60847.1"/>
    <property type="molecule type" value="Genomic_DNA"/>
</dbReference>
<feature type="non-terminal residue" evidence="4">
    <location>
        <position position="1"/>
    </location>
</feature>
<organism evidence="4 5">
    <name type="scientific">Vibrio tetraodonis subsp. pristinus</name>
    <dbReference type="NCBI Taxonomy" id="2695891"/>
    <lineage>
        <taxon>Bacteria</taxon>
        <taxon>Pseudomonadati</taxon>
        <taxon>Pseudomonadota</taxon>
        <taxon>Gammaproteobacteria</taxon>
        <taxon>Vibrionales</taxon>
        <taxon>Vibrionaceae</taxon>
        <taxon>Vibrio</taxon>
    </lineage>
</organism>
<keyword evidence="2" id="KW-0812">Transmembrane</keyword>
<proteinExistence type="predicted"/>
<feature type="transmembrane region" description="Helical" evidence="2">
    <location>
        <begin position="128"/>
        <end position="151"/>
    </location>
</feature>
<dbReference type="AlphaFoldDB" id="A0A6L8LXJ1"/>
<protein>
    <recommendedName>
        <fullName evidence="3">LysM domain-containing protein</fullName>
    </recommendedName>
</protein>
<reference evidence="4 5" key="1">
    <citation type="submission" date="2020-01" db="EMBL/GenBank/DDBJ databases">
        <title>Draft Genome Sequence of Vibrio sp. strain OCN044, Isolated from a Healthy Coral at Palmyra Atoll.</title>
        <authorList>
            <person name="Videau P."/>
            <person name="Loughran R."/>
            <person name="Esquivel A."/>
            <person name="Deadmond M."/>
            <person name="Paddock B.E."/>
            <person name="Saw J.H."/>
            <person name="Ushijima B."/>
        </authorList>
    </citation>
    <scope>NUCLEOTIDE SEQUENCE [LARGE SCALE GENOMIC DNA]</scope>
    <source>
        <strain evidence="4 5">OCN044</strain>
    </source>
</reference>
<feature type="transmembrane region" description="Helical" evidence="2">
    <location>
        <begin position="225"/>
        <end position="244"/>
    </location>
</feature>
<name>A0A6L8LXJ1_9VIBR</name>
<feature type="domain" description="LysM" evidence="3">
    <location>
        <begin position="38"/>
        <end position="85"/>
    </location>
</feature>
<keyword evidence="5" id="KW-1185">Reference proteome</keyword>
<evidence type="ECO:0000313" key="5">
    <source>
        <dbReference type="Proteomes" id="UP000478571"/>
    </source>
</evidence>